<dbReference type="EMBL" id="FOJG01000002">
    <property type="protein sequence ID" value="SEW49902.1"/>
    <property type="molecule type" value="Genomic_DNA"/>
</dbReference>
<keyword evidence="2" id="KW-1185">Reference proteome</keyword>
<name>A0A1I0S718_9BACT</name>
<reference evidence="2" key="1">
    <citation type="submission" date="2016-10" db="EMBL/GenBank/DDBJ databases">
        <authorList>
            <person name="Varghese N."/>
            <person name="Submissions S."/>
        </authorList>
    </citation>
    <scope>NUCLEOTIDE SEQUENCE [LARGE SCALE GENOMIC DNA]</scope>
    <source>
        <strain evidence="2">DSM 3695</strain>
    </source>
</reference>
<gene>
    <name evidence="1" type="ORF">SAMN04488122_3630</name>
</gene>
<sequence length="182" mass="19973">MSDLMSLAGYGCNDQGHLNPTPEQLAYQMPFTGEPATYGMPITVAAYFGMLNNFYKFLIANPELIPLFQGSYSVDFSKASLMRILSQEGCEYVRFHFAIPEEDNKLSLVAEGLTSELGQVGYAQLLQKVTDNNMLHAGGDPKVEERGNGKPNPDGSFLQLFQILKGHGSPLATADLDLVFKK</sequence>
<dbReference type="AlphaFoldDB" id="A0A1I0S718"/>
<protein>
    <submittedName>
        <fullName evidence="1">Uncharacterized protein</fullName>
    </submittedName>
</protein>
<evidence type="ECO:0000313" key="1">
    <source>
        <dbReference type="EMBL" id="SEW49902.1"/>
    </source>
</evidence>
<dbReference type="STRING" id="29529.SAMN04488122_3630"/>
<accession>A0A1I0S718</accession>
<proteinExistence type="predicted"/>
<dbReference type="RefSeq" id="WP_089897049.1">
    <property type="nucleotide sequence ID" value="NZ_FOJG01000002.1"/>
</dbReference>
<dbReference type="Proteomes" id="UP000199310">
    <property type="component" value="Unassembled WGS sequence"/>
</dbReference>
<organism evidence="1 2">
    <name type="scientific">Chitinophaga arvensicola</name>
    <dbReference type="NCBI Taxonomy" id="29529"/>
    <lineage>
        <taxon>Bacteria</taxon>
        <taxon>Pseudomonadati</taxon>
        <taxon>Bacteroidota</taxon>
        <taxon>Chitinophagia</taxon>
        <taxon>Chitinophagales</taxon>
        <taxon>Chitinophagaceae</taxon>
        <taxon>Chitinophaga</taxon>
    </lineage>
</organism>
<dbReference type="OrthoDB" id="798508at2"/>
<evidence type="ECO:0000313" key="2">
    <source>
        <dbReference type="Proteomes" id="UP000199310"/>
    </source>
</evidence>